<protein>
    <submittedName>
        <fullName evidence="1">Uncharacterized protein</fullName>
    </submittedName>
</protein>
<dbReference type="EMBL" id="AZCZ01000009">
    <property type="protein sequence ID" value="KRK37696.1"/>
    <property type="molecule type" value="Genomic_DNA"/>
</dbReference>
<dbReference type="InterPro" id="IPR012337">
    <property type="entry name" value="RNaseH-like_sf"/>
</dbReference>
<name>A0A0R1GUQ3_9LACO</name>
<dbReference type="Pfam" id="PF13384">
    <property type="entry name" value="HTH_23"/>
    <property type="match status" value="1"/>
</dbReference>
<organism evidence="1 2">
    <name type="scientific">Levilactobacillus parabrevis ATCC 53295</name>
    <dbReference type="NCBI Taxonomy" id="1267003"/>
    <lineage>
        <taxon>Bacteria</taxon>
        <taxon>Bacillati</taxon>
        <taxon>Bacillota</taxon>
        <taxon>Bacilli</taxon>
        <taxon>Lactobacillales</taxon>
        <taxon>Lactobacillaceae</taxon>
        <taxon>Levilactobacillus</taxon>
    </lineage>
</organism>
<dbReference type="STRING" id="357278.IV61_GL002257"/>
<sequence>MMVTAKIVFAERRALDKLPQENHFVYIVDYPICQVDRSGQLLVAKNYASWGEITQITIDTRQRFVINSTSGHSLTLGPKKIVNYDTDVADMSVTALLKTNGYRLPVTTAQPLTDEFKAQLAAVFPTVKTLTEIPEKYAVIDCEFGILFRTQRQGDSTVQRRATFYGEKAGIFQLAVLGYAGNQALDLFFNRYLDNPNFSAEIKLRGLKETQLTLAEYDRQTDPVTVLKAFIHEVLARQLPLVFWDKSNDLRLLRHTLAVNFDAFSAAEQALLNMKLAVFDGSIYTNQVINRSNHRKKDTHHYLPLNGVAGLLNIFNPHQHNALWDAQTTHCVVNALAKIQQTEPLVLTRPQAGIRLDSVSDVGVEDVPQSADDQQPMVSQPKMLVPTPAIFCQLRATGKTYREIAQQFGVSTSTVWRAVKRQTKSAITN</sequence>
<dbReference type="GO" id="GO:0003676">
    <property type="term" value="F:nucleic acid binding"/>
    <property type="evidence" value="ECO:0007669"/>
    <property type="project" value="InterPro"/>
</dbReference>
<dbReference type="AlphaFoldDB" id="A0A0R1GUQ3"/>
<reference evidence="1 2" key="1">
    <citation type="journal article" date="2015" name="Genome Announc.">
        <title>Expanding the biotechnology potential of lactobacilli through comparative genomics of 213 strains and associated genera.</title>
        <authorList>
            <person name="Sun Z."/>
            <person name="Harris H.M."/>
            <person name="McCann A."/>
            <person name="Guo C."/>
            <person name="Argimon S."/>
            <person name="Zhang W."/>
            <person name="Yang X."/>
            <person name="Jeffery I.B."/>
            <person name="Cooney J.C."/>
            <person name="Kagawa T.F."/>
            <person name="Liu W."/>
            <person name="Song Y."/>
            <person name="Salvetti E."/>
            <person name="Wrobel A."/>
            <person name="Rasinkangas P."/>
            <person name="Parkhill J."/>
            <person name="Rea M.C."/>
            <person name="O'Sullivan O."/>
            <person name="Ritari J."/>
            <person name="Douillard F.P."/>
            <person name="Paul Ross R."/>
            <person name="Yang R."/>
            <person name="Briner A.E."/>
            <person name="Felis G.E."/>
            <person name="de Vos W.M."/>
            <person name="Barrangou R."/>
            <person name="Klaenhammer T.R."/>
            <person name="Caufield P.W."/>
            <person name="Cui Y."/>
            <person name="Zhang H."/>
            <person name="O'Toole P.W."/>
        </authorList>
    </citation>
    <scope>NUCLEOTIDE SEQUENCE [LARGE SCALE GENOMIC DNA]</scope>
    <source>
        <strain evidence="1 2">ATCC 53295</strain>
    </source>
</reference>
<accession>A0A0R1GUQ3</accession>
<dbReference type="Gene3D" id="1.10.10.60">
    <property type="entry name" value="Homeodomain-like"/>
    <property type="match status" value="1"/>
</dbReference>
<proteinExistence type="predicted"/>
<dbReference type="Gene3D" id="3.30.420.10">
    <property type="entry name" value="Ribonuclease H-like superfamily/Ribonuclease H"/>
    <property type="match status" value="1"/>
</dbReference>
<dbReference type="eggNOG" id="COG0847">
    <property type="taxonomic scope" value="Bacteria"/>
</dbReference>
<evidence type="ECO:0000313" key="1">
    <source>
        <dbReference type="EMBL" id="KRK37696.1"/>
    </source>
</evidence>
<dbReference type="InterPro" id="IPR036397">
    <property type="entry name" value="RNaseH_sf"/>
</dbReference>
<comment type="caution">
    <text evidence="1">The sequence shown here is derived from an EMBL/GenBank/DDBJ whole genome shotgun (WGS) entry which is preliminary data.</text>
</comment>
<dbReference type="SUPFAM" id="SSF53098">
    <property type="entry name" value="Ribonuclease H-like"/>
    <property type="match status" value="1"/>
</dbReference>
<dbReference type="OrthoDB" id="2325411at2"/>
<gene>
    <name evidence="1" type="ORF">FD07_GL002304</name>
</gene>
<dbReference type="PATRIC" id="fig|1267003.4.peg.2434"/>
<evidence type="ECO:0000313" key="2">
    <source>
        <dbReference type="Proteomes" id="UP000051176"/>
    </source>
</evidence>
<keyword evidence="2" id="KW-1185">Reference proteome</keyword>
<dbReference type="Proteomes" id="UP000051176">
    <property type="component" value="Unassembled WGS sequence"/>
</dbReference>